<accession>A0A5B7D7L7</accession>
<name>A0A5B7D7L7_PORTR</name>
<sequence>MDNMGKVDDRICKKASLEEAMFEWYKQDKVAGVQVTEITLCNAVETMAEHMGIRKFRASD</sequence>
<comment type="caution">
    <text evidence="1">The sequence shown here is derived from an EMBL/GenBank/DDBJ whole genome shotgun (WGS) entry which is preliminary data.</text>
</comment>
<gene>
    <name evidence="1" type="ORF">E2C01_010149</name>
</gene>
<evidence type="ECO:0000313" key="1">
    <source>
        <dbReference type="EMBL" id="MPC17298.1"/>
    </source>
</evidence>
<reference evidence="1 2" key="1">
    <citation type="submission" date="2019-05" db="EMBL/GenBank/DDBJ databases">
        <title>Another draft genome of Portunus trituberculatus and its Hox gene families provides insights of decapod evolution.</title>
        <authorList>
            <person name="Jeong J.-H."/>
            <person name="Song I."/>
            <person name="Kim S."/>
            <person name="Choi T."/>
            <person name="Kim D."/>
            <person name="Ryu S."/>
            <person name="Kim W."/>
        </authorList>
    </citation>
    <scope>NUCLEOTIDE SEQUENCE [LARGE SCALE GENOMIC DNA]</scope>
    <source>
        <tissue evidence="1">Muscle</tissue>
    </source>
</reference>
<dbReference type="Gene3D" id="1.10.10.60">
    <property type="entry name" value="Homeodomain-like"/>
    <property type="match status" value="1"/>
</dbReference>
<organism evidence="1 2">
    <name type="scientific">Portunus trituberculatus</name>
    <name type="common">Swimming crab</name>
    <name type="synonym">Neptunus trituberculatus</name>
    <dbReference type="NCBI Taxonomy" id="210409"/>
    <lineage>
        <taxon>Eukaryota</taxon>
        <taxon>Metazoa</taxon>
        <taxon>Ecdysozoa</taxon>
        <taxon>Arthropoda</taxon>
        <taxon>Crustacea</taxon>
        <taxon>Multicrustacea</taxon>
        <taxon>Malacostraca</taxon>
        <taxon>Eumalacostraca</taxon>
        <taxon>Eucarida</taxon>
        <taxon>Decapoda</taxon>
        <taxon>Pleocyemata</taxon>
        <taxon>Brachyura</taxon>
        <taxon>Eubrachyura</taxon>
        <taxon>Portunoidea</taxon>
        <taxon>Portunidae</taxon>
        <taxon>Portuninae</taxon>
        <taxon>Portunus</taxon>
    </lineage>
</organism>
<dbReference type="AlphaFoldDB" id="A0A5B7D7L7"/>
<evidence type="ECO:0000313" key="2">
    <source>
        <dbReference type="Proteomes" id="UP000324222"/>
    </source>
</evidence>
<protein>
    <submittedName>
        <fullName evidence="1">Uncharacterized protein</fullName>
    </submittedName>
</protein>
<dbReference type="EMBL" id="VSRR010000576">
    <property type="protein sequence ID" value="MPC17298.1"/>
    <property type="molecule type" value="Genomic_DNA"/>
</dbReference>
<dbReference type="Proteomes" id="UP000324222">
    <property type="component" value="Unassembled WGS sequence"/>
</dbReference>
<proteinExistence type="predicted"/>
<keyword evidence="2" id="KW-1185">Reference proteome</keyword>